<accession>A0A0G0UUI1</accession>
<proteinExistence type="predicted"/>
<sequence>KKNYVFSLLFSQFKNIISLILLFAIVFSVFIGDFIDAFFIFLVLIVNGLFGFIQEYRAQKTIEKLKELVSPTTHVIRDGQEKEIDAREIVPGDIIVLREGDKIPADGKLITDVLIEVDEAILTGESMPRDVKNGGDLFSGTFLVKGRGYFKVESIGFETRLGKIAAEIEKTKKPRFPLAENLSHLGTRLALVAVFMSFLLVPIGFFQGREIREIILIAVSIAVAMIPEGLPLVVTIALAVGAYRMVKRKTIVRKMSAIETLGATNIILCDKTGTITANKMAVKKFWISNKEKLPLLLRAAVLGNTASLAMEEELPAGPLRSEASRQAVGYRVLGDSTDGAILLFAKSHNKNIEEFRTEGTVIEEKPFDPETKIIEVVWEKSGERHTFVRGAPESILKLDGTSEQAHRELELYAKEGLRTIAFGHKRQGEARFSFLGIVGIYDPPREEARQAIKEAQSAGIKIIMVTGDNPLTAKSIAEDVGLITPGELVLTHDEMEKITDEELAELLPKTRIFARMVPSDKLRLVRLYQKLGFVVAVTGDGVNDALALSEANIGVAMGETGTDVAKEAGDLVITDDNLYTIVKAIEEGRGIFDNIIKVVVFLLATNLTEFFLIFFSVILGLPIPLSPTQILWINLVSDGAPAMALATDVKRHGLLSRKPRNVNEQILNRKRLKNILGITLIFSFLLMFVYSTILQNSGVVPRLLIFNLLVFGEMIIIFIIRGGIFPLNRFMIISVLITLLLQFVVSTVPELRALFRL</sequence>
<evidence type="ECO:0000256" key="3">
    <source>
        <dbReference type="ARBA" id="ARBA00022741"/>
    </source>
</evidence>
<dbReference type="PANTHER" id="PTHR42861">
    <property type="entry name" value="CALCIUM-TRANSPORTING ATPASE"/>
    <property type="match status" value="1"/>
</dbReference>
<dbReference type="EMBL" id="LCAO01000020">
    <property type="protein sequence ID" value="KKR91166.1"/>
    <property type="molecule type" value="Genomic_DNA"/>
</dbReference>
<dbReference type="InterPro" id="IPR023214">
    <property type="entry name" value="HAD_sf"/>
</dbReference>
<dbReference type="SUPFAM" id="SSF56784">
    <property type="entry name" value="HAD-like"/>
    <property type="match status" value="1"/>
</dbReference>
<dbReference type="InterPro" id="IPR044492">
    <property type="entry name" value="P_typ_ATPase_HD_dom"/>
</dbReference>
<organism evidence="11 12">
    <name type="scientific">Candidatus Woesebacteria bacterium GW2011_GWA1_41_13b</name>
    <dbReference type="NCBI Taxonomy" id="1618555"/>
    <lineage>
        <taxon>Bacteria</taxon>
        <taxon>Candidatus Woeseibacteriota</taxon>
    </lineage>
</organism>
<evidence type="ECO:0000256" key="4">
    <source>
        <dbReference type="ARBA" id="ARBA00022840"/>
    </source>
</evidence>
<dbReference type="SFLD" id="SFLDS00003">
    <property type="entry name" value="Haloacid_Dehalogenase"/>
    <property type="match status" value="1"/>
</dbReference>
<dbReference type="Gene3D" id="2.70.150.10">
    <property type="entry name" value="Calcium-transporting ATPase, cytoplasmic transduction domain A"/>
    <property type="match status" value="1"/>
</dbReference>
<feature type="transmembrane region" description="Helical" evidence="8">
    <location>
        <begin position="699"/>
        <end position="720"/>
    </location>
</feature>
<evidence type="ECO:0000256" key="6">
    <source>
        <dbReference type="ARBA" id="ARBA00022989"/>
    </source>
</evidence>
<evidence type="ECO:0000313" key="11">
    <source>
        <dbReference type="EMBL" id="KKR91166.1"/>
    </source>
</evidence>
<dbReference type="PRINTS" id="PR00119">
    <property type="entry name" value="CATATPASE"/>
</dbReference>
<keyword evidence="4" id="KW-0067">ATP-binding</keyword>
<evidence type="ECO:0000256" key="7">
    <source>
        <dbReference type="ARBA" id="ARBA00023136"/>
    </source>
</evidence>
<dbReference type="Pfam" id="PF00702">
    <property type="entry name" value="Hydrolase"/>
    <property type="match status" value="1"/>
</dbReference>
<dbReference type="PRINTS" id="PR00120">
    <property type="entry name" value="HATPASE"/>
</dbReference>
<comment type="caution">
    <text evidence="11">The sequence shown here is derived from an EMBL/GenBank/DDBJ whole genome shotgun (WGS) entry which is preliminary data.</text>
</comment>
<dbReference type="InterPro" id="IPR023298">
    <property type="entry name" value="ATPase_P-typ_TM_dom_sf"/>
</dbReference>
<dbReference type="Gene3D" id="3.40.1110.10">
    <property type="entry name" value="Calcium-transporting ATPase, cytoplasmic domain N"/>
    <property type="match status" value="1"/>
</dbReference>
<dbReference type="InterPro" id="IPR006068">
    <property type="entry name" value="ATPase_P-typ_cation-transptr_C"/>
</dbReference>
<feature type="transmembrane region" description="Helical" evidence="8">
    <location>
        <begin position="675"/>
        <end position="693"/>
    </location>
</feature>
<keyword evidence="6 8" id="KW-1133">Transmembrane helix</keyword>
<dbReference type="InterPro" id="IPR023299">
    <property type="entry name" value="ATPase_P-typ_cyto_dom_N"/>
</dbReference>
<dbReference type="GO" id="GO:0016887">
    <property type="term" value="F:ATP hydrolysis activity"/>
    <property type="evidence" value="ECO:0007669"/>
    <property type="project" value="InterPro"/>
</dbReference>
<evidence type="ECO:0000256" key="8">
    <source>
        <dbReference type="SAM" id="Phobius"/>
    </source>
</evidence>
<feature type="transmembrane region" description="Helical" evidence="8">
    <location>
        <begin position="189"/>
        <end position="208"/>
    </location>
</feature>
<dbReference type="InterPro" id="IPR001757">
    <property type="entry name" value="P_typ_ATPase"/>
</dbReference>
<dbReference type="SUPFAM" id="SSF81653">
    <property type="entry name" value="Calcium ATPase, transduction domain A"/>
    <property type="match status" value="1"/>
</dbReference>
<dbReference type="PATRIC" id="fig|1618555.3.peg.793"/>
<dbReference type="SFLD" id="SFLDF00027">
    <property type="entry name" value="p-type_atpase"/>
    <property type="match status" value="1"/>
</dbReference>
<feature type="transmembrane region" description="Helical" evidence="8">
    <location>
        <begin position="37"/>
        <end position="56"/>
    </location>
</feature>
<keyword evidence="2 8" id="KW-0812">Transmembrane</keyword>
<evidence type="ECO:0000256" key="2">
    <source>
        <dbReference type="ARBA" id="ARBA00022692"/>
    </source>
</evidence>
<dbReference type="InterPro" id="IPR036412">
    <property type="entry name" value="HAD-like_sf"/>
</dbReference>
<keyword evidence="3" id="KW-0547">Nucleotide-binding</keyword>
<gene>
    <name evidence="11" type="ORF">UU42_C0020G0001</name>
</gene>
<feature type="domain" description="P-type ATPase A" evidence="9">
    <location>
        <begin position="68"/>
        <end position="168"/>
    </location>
</feature>
<evidence type="ECO:0000313" key="12">
    <source>
        <dbReference type="Proteomes" id="UP000034676"/>
    </source>
</evidence>
<dbReference type="AlphaFoldDB" id="A0A0G0UUI1"/>
<feature type="transmembrane region" description="Helical" evidence="8">
    <location>
        <begin position="598"/>
        <end position="623"/>
    </location>
</feature>
<dbReference type="Pfam" id="PF00689">
    <property type="entry name" value="Cation_ATPase_C"/>
    <property type="match status" value="1"/>
</dbReference>
<feature type="transmembrane region" description="Helical" evidence="8">
    <location>
        <begin position="727"/>
        <end position="748"/>
    </location>
</feature>
<dbReference type="InterPro" id="IPR018303">
    <property type="entry name" value="ATPase_P-typ_P_site"/>
</dbReference>
<dbReference type="GO" id="GO:0005524">
    <property type="term" value="F:ATP binding"/>
    <property type="evidence" value="ECO:0007669"/>
    <property type="project" value="UniProtKB-KW"/>
</dbReference>
<evidence type="ECO:0000259" key="9">
    <source>
        <dbReference type="Pfam" id="PF00122"/>
    </source>
</evidence>
<dbReference type="InterPro" id="IPR059000">
    <property type="entry name" value="ATPase_P-type_domA"/>
</dbReference>
<dbReference type="Gene3D" id="3.40.50.1000">
    <property type="entry name" value="HAD superfamily/HAD-like"/>
    <property type="match status" value="1"/>
</dbReference>
<comment type="subcellular location">
    <subcellularLocation>
        <location evidence="1">Membrane</location>
        <topology evidence="1">Multi-pass membrane protein</topology>
    </subcellularLocation>
</comment>
<feature type="non-terminal residue" evidence="11">
    <location>
        <position position="1"/>
    </location>
</feature>
<dbReference type="SFLD" id="SFLDG00002">
    <property type="entry name" value="C1.7:_P-type_atpase_like"/>
    <property type="match status" value="1"/>
</dbReference>
<protein>
    <submittedName>
        <fullName evidence="11">Calcium-translocating P-type ATPase, PMCA-type</fullName>
    </submittedName>
</protein>
<dbReference type="Pfam" id="PF00122">
    <property type="entry name" value="E1-E2_ATPase"/>
    <property type="match status" value="1"/>
</dbReference>
<dbReference type="Gene3D" id="1.20.1110.10">
    <property type="entry name" value="Calcium-transporting ATPase, transmembrane domain"/>
    <property type="match status" value="1"/>
</dbReference>
<name>A0A0G0UUI1_9BACT</name>
<dbReference type="NCBIfam" id="TIGR01494">
    <property type="entry name" value="ATPase_P-type"/>
    <property type="match status" value="3"/>
</dbReference>
<evidence type="ECO:0000256" key="5">
    <source>
        <dbReference type="ARBA" id="ARBA00022967"/>
    </source>
</evidence>
<dbReference type="SUPFAM" id="SSF81665">
    <property type="entry name" value="Calcium ATPase, transmembrane domain M"/>
    <property type="match status" value="1"/>
</dbReference>
<keyword evidence="5" id="KW-1278">Translocase</keyword>
<evidence type="ECO:0000259" key="10">
    <source>
        <dbReference type="Pfam" id="PF00689"/>
    </source>
</evidence>
<dbReference type="InterPro" id="IPR008250">
    <property type="entry name" value="ATPase_P-typ_transduc_dom_A_sf"/>
</dbReference>
<dbReference type="SUPFAM" id="SSF81660">
    <property type="entry name" value="Metal cation-transporting ATPase, ATP-binding domain N"/>
    <property type="match status" value="1"/>
</dbReference>
<dbReference type="GO" id="GO:0016020">
    <property type="term" value="C:membrane"/>
    <property type="evidence" value="ECO:0007669"/>
    <property type="project" value="UniProtKB-SubCell"/>
</dbReference>
<keyword evidence="7 8" id="KW-0472">Membrane</keyword>
<feature type="domain" description="Cation-transporting P-type ATPase C-terminal" evidence="10">
    <location>
        <begin position="622"/>
        <end position="756"/>
    </location>
</feature>
<feature type="transmembrane region" description="Helical" evidence="8">
    <location>
        <begin position="12"/>
        <end position="31"/>
    </location>
</feature>
<reference evidence="11 12" key="1">
    <citation type="journal article" date="2015" name="Nature">
        <title>rRNA introns, odd ribosomes, and small enigmatic genomes across a large radiation of phyla.</title>
        <authorList>
            <person name="Brown C.T."/>
            <person name="Hug L.A."/>
            <person name="Thomas B.C."/>
            <person name="Sharon I."/>
            <person name="Castelle C.J."/>
            <person name="Singh A."/>
            <person name="Wilkins M.J."/>
            <person name="Williams K.H."/>
            <person name="Banfield J.F."/>
        </authorList>
    </citation>
    <scope>NUCLEOTIDE SEQUENCE [LARGE SCALE GENOMIC DNA]</scope>
</reference>
<feature type="transmembrane region" description="Helical" evidence="8">
    <location>
        <begin position="214"/>
        <end position="246"/>
    </location>
</feature>
<dbReference type="Proteomes" id="UP000034676">
    <property type="component" value="Unassembled WGS sequence"/>
</dbReference>
<evidence type="ECO:0000256" key="1">
    <source>
        <dbReference type="ARBA" id="ARBA00004141"/>
    </source>
</evidence>
<dbReference type="PROSITE" id="PS00154">
    <property type="entry name" value="ATPASE_E1_E2"/>
    <property type="match status" value="1"/>
</dbReference>